<dbReference type="STRING" id="929558.SMGD1_0012"/>
<dbReference type="Gene3D" id="3.40.50.2300">
    <property type="match status" value="1"/>
</dbReference>
<name>B6BL86_SULGG</name>
<dbReference type="PANTHER" id="PTHR45138:SF9">
    <property type="entry name" value="DIGUANYLATE CYCLASE DGCM-RELATED"/>
    <property type="match status" value="1"/>
</dbReference>
<accession>B6BL86</accession>
<dbReference type="InterPro" id="IPR029787">
    <property type="entry name" value="Nucleotide_cyclase"/>
</dbReference>
<keyword evidence="7" id="KW-1185">Reference proteome</keyword>
<dbReference type="GO" id="GO:0052621">
    <property type="term" value="F:diguanylate cyclase activity"/>
    <property type="evidence" value="ECO:0007669"/>
    <property type="project" value="UniProtKB-EC"/>
</dbReference>
<dbReference type="SMART" id="SM00267">
    <property type="entry name" value="GGDEF"/>
    <property type="match status" value="1"/>
</dbReference>
<dbReference type="GO" id="GO:0005886">
    <property type="term" value="C:plasma membrane"/>
    <property type="evidence" value="ECO:0007669"/>
    <property type="project" value="TreeGrafter"/>
</dbReference>
<comment type="caution">
    <text evidence="6">The sequence shown here is derived from an EMBL/GenBank/DDBJ whole genome shotgun (WGS) entry which is preliminary data.</text>
</comment>
<dbReference type="GO" id="GO:0000160">
    <property type="term" value="P:phosphorelay signal transduction system"/>
    <property type="evidence" value="ECO:0007669"/>
    <property type="project" value="InterPro"/>
</dbReference>
<sequence>MHNYKREISILYVENEKDIMESYAKELQKVSQNLFTADNGEEGLKLYKKHKPDIIISDMNGLEMTKAIKEIDENANVIFTTTNNESAYLLEAIKLHVEGYLLKPVEKKLLLKIVKKLSRTIILEKENKEQRELLQYIIDSENSITIITNTTNISFASKSFLSFFGASTIQEFKQKFPILLDIFSNSDDLINKFSITQSMKNNIDFYEFIHNIDESSRVVTLKNIDNEEKSLYINISKINDLNYLINFTDITKLTQEKEATELKLYQDSLTGINNREKFEEVIYYELKQSKRYNRSLSLAILDIDKFKDFNDTYGHLIGDEVLIMLSEEIQKHTRESDLFARWGGEEFVLLFSNTNLQNAMNLAENFRQIIEKLKHKSAGSVTVSFGLTEYKKGDTLKSMFKRADDALYEAKNSGRNCIRSIS</sequence>
<dbReference type="GO" id="GO:0043709">
    <property type="term" value="P:cell adhesion involved in single-species biofilm formation"/>
    <property type="evidence" value="ECO:0007669"/>
    <property type="project" value="TreeGrafter"/>
</dbReference>
<dbReference type="InterPro" id="IPR050469">
    <property type="entry name" value="Diguanylate_Cyclase"/>
</dbReference>
<proteinExistence type="predicted"/>
<dbReference type="NCBIfam" id="TIGR00254">
    <property type="entry name" value="GGDEF"/>
    <property type="match status" value="1"/>
</dbReference>
<protein>
    <recommendedName>
        <fullName evidence="1">diguanylate cyclase</fullName>
        <ecNumber evidence="1">2.7.7.65</ecNumber>
    </recommendedName>
</protein>
<dbReference type="OrthoDB" id="9812260at2"/>
<dbReference type="PROSITE" id="PS50110">
    <property type="entry name" value="RESPONSE_REGULATORY"/>
    <property type="match status" value="1"/>
</dbReference>
<comment type="catalytic activity">
    <reaction evidence="2">
        <text>2 GTP = 3',3'-c-di-GMP + 2 diphosphate</text>
        <dbReference type="Rhea" id="RHEA:24898"/>
        <dbReference type="ChEBI" id="CHEBI:33019"/>
        <dbReference type="ChEBI" id="CHEBI:37565"/>
        <dbReference type="ChEBI" id="CHEBI:58805"/>
        <dbReference type="EC" id="2.7.7.65"/>
    </reaction>
</comment>
<dbReference type="FunFam" id="3.30.70.270:FF:000001">
    <property type="entry name" value="Diguanylate cyclase domain protein"/>
    <property type="match status" value="1"/>
</dbReference>
<keyword evidence="3" id="KW-0597">Phosphoprotein</keyword>
<dbReference type="Gene3D" id="3.30.70.270">
    <property type="match status" value="1"/>
</dbReference>
<feature type="domain" description="GGDEF" evidence="5">
    <location>
        <begin position="294"/>
        <end position="422"/>
    </location>
</feature>
<reference evidence="6 7" key="1">
    <citation type="journal article" date="2012" name="Proc. Natl. Acad. Sci. U.S.A.">
        <title>Genome and physiology of a model Epsilonproteobacterium responsible for sulfide detoxification in marine oxygen depletion zones.</title>
        <authorList>
            <person name="Grote J."/>
            <person name="Schott T."/>
            <person name="Bruckner C.G."/>
            <person name="Glockner F.O."/>
            <person name="Jost G."/>
            <person name="Teeling H."/>
            <person name="Labrenz M."/>
            <person name="Jurgens K."/>
        </authorList>
    </citation>
    <scope>NUCLEOTIDE SEQUENCE [LARGE SCALE GENOMIC DNA]</scope>
    <source>
        <strain evidence="6 7">GD1</strain>
    </source>
</reference>
<dbReference type="SUPFAM" id="SSF52172">
    <property type="entry name" value="CheY-like"/>
    <property type="match status" value="1"/>
</dbReference>
<evidence type="ECO:0000259" key="5">
    <source>
        <dbReference type="PROSITE" id="PS50887"/>
    </source>
</evidence>
<dbReference type="InterPro" id="IPR001789">
    <property type="entry name" value="Sig_transdc_resp-reg_receiver"/>
</dbReference>
<dbReference type="eggNOG" id="COG3706">
    <property type="taxonomic scope" value="Bacteria"/>
</dbReference>
<accession>H1FRI6</accession>
<dbReference type="PANTHER" id="PTHR45138">
    <property type="entry name" value="REGULATORY COMPONENTS OF SENSORY TRANSDUCTION SYSTEM"/>
    <property type="match status" value="1"/>
</dbReference>
<dbReference type="PATRIC" id="fig|929558.5.peg.11"/>
<dbReference type="CDD" id="cd01949">
    <property type="entry name" value="GGDEF"/>
    <property type="match status" value="1"/>
</dbReference>
<dbReference type="InterPro" id="IPR043128">
    <property type="entry name" value="Rev_trsase/Diguanyl_cyclase"/>
</dbReference>
<evidence type="ECO:0000313" key="7">
    <source>
        <dbReference type="Proteomes" id="UP000006431"/>
    </source>
</evidence>
<dbReference type="HOGENOM" id="CLU_000445_11_28_7"/>
<evidence type="ECO:0000259" key="4">
    <source>
        <dbReference type="PROSITE" id="PS50110"/>
    </source>
</evidence>
<dbReference type="RefSeq" id="WP_008338180.1">
    <property type="nucleotide sequence ID" value="NZ_AFRZ01000001.1"/>
</dbReference>
<dbReference type="EMBL" id="AFRZ01000001">
    <property type="protein sequence ID" value="EHP28539.1"/>
    <property type="molecule type" value="Genomic_DNA"/>
</dbReference>
<evidence type="ECO:0000256" key="1">
    <source>
        <dbReference type="ARBA" id="ARBA00012528"/>
    </source>
</evidence>
<evidence type="ECO:0000313" key="6">
    <source>
        <dbReference type="EMBL" id="EHP28539.1"/>
    </source>
</evidence>
<dbReference type="GO" id="GO:1902201">
    <property type="term" value="P:negative regulation of bacterial-type flagellum-dependent cell motility"/>
    <property type="evidence" value="ECO:0007669"/>
    <property type="project" value="TreeGrafter"/>
</dbReference>
<feature type="modified residue" description="4-aspartylphosphate" evidence="3">
    <location>
        <position position="58"/>
    </location>
</feature>
<dbReference type="Pfam" id="PF00990">
    <property type="entry name" value="GGDEF"/>
    <property type="match status" value="1"/>
</dbReference>
<dbReference type="PROSITE" id="PS50887">
    <property type="entry name" value="GGDEF"/>
    <property type="match status" value="1"/>
</dbReference>
<dbReference type="AlphaFoldDB" id="B6BL86"/>
<dbReference type="SUPFAM" id="SSF55073">
    <property type="entry name" value="Nucleotide cyclase"/>
    <property type="match status" value="1"/>
</dbReference>
<dbReference type="eggNOG" id="COG4753">
    <property type="taxonomic scope" value="Bacteria"/>
</dbReference>
<gene>
    <name evidence="6" type="ORF">SMGD1_0012</name>
</gene>
<dbReference type="Pfam" id="PF00072">
    <property type="entry name" value="Response_reg"/>
    <property type="match status" value="1"/>
</dbReference>
<organism evidence="6 7">
    <name type="scientific">Sulfurimonas gotlandica (strain DSM 19862 / JCM 16533 / GD1)</name>
    <dbReference type="NCBI Taxonomy" id="929558"/>
    <lineage>
        <taxon>Bacteria</taxon>
        <taxon>Pseudomonadati</taxon>
        <taxon>Campylobacterota</taxon>
        <taxon>Epsilonproteobacteria</taxon>
        <taxon>Campylobacterales</taxon>
        <taxon>Sulfurimonadaceae</taxon>
        <taxon>Sulfurimonas</taxon>
    </lineage>
</organism>
<evidence type="ECO:0000256" key="3">
    <source>
        <dbReference type="PROSITE-ProRule" id="PRU00169"/>
    </source>
</evidence>
<dbReference type="InterPro" id="IPR011006">
    <property type="entry name" value="CheY-like_superfamily"/>
</dbReference>
<evidence type="ECO:0000256" key="2">
    <source>
        <dbReference type="ARBA" id="ARBA00034247"/>
    </source>
</evidence>
<dbReference type="InterPro" id="IPR000160">
    <property type="entry name" value="GGDEF_dom"/>
</dbReference>
<dbReference type="EC" id="2.7.7.65" evidence="1"/>
<dbReference type="SMART" id="SM00448">
    <property type="entry name" value="REC"/>
    <property type="match status" value="1"/>
</dbReference>
<feature type="domain" description="Response regulatory" evidence="4">
    <location>
        <begin position="9"/>
        <end position="118"/>
    </location>
</feature>
<dbReference type="Proteomes" id="UP000006431">
    <property type="component" value="Unassembled WGS sequence"/>
</dbReference>